<dbReference type="InterPro" id="IPR036527">
    <property type="entry name" value="SCP2_sterol-bd_dom_sf"/>
</dbReference>
<dbReference type="SUPFAM" id="SSF55718">
    <property type="entry name" value="SCP-like"/>
    <property type="match status" value="1"/>
</dbReference>
<dbReference type="PROSITE" id="PS51186">
    <property type="entry name" value="GNAT"/>
    <property type="match status" value="1"/>
</dbReference>
<dbReference type="GO" id="GO:0030649">
    <property type="term" value="P:aminoglycoside antibiotic catabolic process"/>
    <property type="evidence" value="ECO:0007669"/>
    <property type="project" value="TreeGrafter"/>
</dbReference>
<dbReference type="Proteomes" id="UP000579945">
    <property type="component" value="Unassembled WGS sequence"/>
</dbReference>
<feature type="domain" description="N-acetyltransferase" evidence="1">
    <location>
        <begin position="1"/>
        <end position="149"/>
    </location>
</feature>
<dbReference type="GO" id="GO:0034069">
    <property type="term" value="F:aminoglycoside N-acetyltransferase activity"/>
    <property type="evidence" value="ECO:0007669"/>
    <property type="project" value="TreeGrafter"/>
</dbReference>
<dbReference type="InterPro" id="IPR041380">
    <property type="entry name" value="Acetyltransf_17"/>
</dbReference>
<dbReference type="CDD" id="cd04301">
    <property type="entry name" value="NAT_SF"/>
    <property type="match status" value="1"/>
</dbReference>
<name>A0A7W5VHG5_9ACTN</name>
<dbReference type="GeneID" id="95395637"/>
<dbReference type="Gene3D" id="3.40.630.30">
    <property type="match status" value="2"/>
</dbReference>
<reference evidence="2 3" key="1">
    <citation type="submission" date="2020-08" db="EMBL/GenBank/DDBJ databases">
        <title>Sequencing the genomes of 1000 actinobacteria strains.</title>
        <authorList>
            <person name="Klenk H.-P."/>
        </authorList>
    </citation>
    <scope>NUCLEOTIDE SEQUENCE [LARGE SCALE GENOMIC DNA]</scope>
    <source>
        <strain evidence="2 3">DSM 44320</strain>
    </source>
</reference>
<dbReference type="RefSeq" id="WP_183662178.1">
    <property type="nucleotide sequence ID" value="NZ_JACIBV010000002.1"/>
</dbReference>
<dbReference type="SUPFAM" id="SSF55729">
    <property type="entry name" value="Acyl-CoA N-acyltransferases (Nat)"/>
    <property type="match status" value="1"/>
</dbReference>
<dbReference type="EMBL" id="JACIBV010000002">
    <property type="protein sequence ID" value="MBB3733700.1"/>
    <property type="molecule type" value="Genomic_DNA"/>
</dbReference>
<dbReference type="Pfam" id="PF13530">
    <property type="entry name" value="SCP2_2"/>
    <property type="match status" value="1"/>
</dbReference>
<dbReference type="Pfam" id="PF17668">
    <property type="entry name" value="Acetyltransf_17"/>
    <property type="match status" value="1"/>
</dbReference>
<dbReference type="InterPro" id="IPR016181">
    <property type="entry name" value="Acyl_CoA_acyltransferase"/>
</dbReference>
<organism evidence="2 3">
    <name type="scientific">Nonomuraea dietziae</name>
    <dbReference type="NCBI Taxonomy" id="65515"/>
    <lineage>
        <taxon>Bacteria</taxon>
        <taxon>Bacillati</taxon>
        <taxon>Actinomycetota</taxon>
        <taxon>Actinomycetes</taxon>
        <taxon>Streptosporangiales</taxon>
        <taxon>Streptosporangiaceae</taxon>
        <taxon>Nonomuraea</taxon>
    </lineage>
</organism>
<dbReference type="InterPro" id="IPR051554">
    <property type="entry name" value="Acetyltransferase_Eis"/>
</dbReference>
<dbReference type="PANTHER" id="PTHR37817">
    <property type="entry name" value="N-ACETYLTRANSFERASE EIS"/>
    <property type="match status" value="1"/>
</dbReference>
<sequence length="381" mass="40840">MEIRDLTSDDLEAVLDTRVRSFGPLDGDPESWFALARAALEQGRFLGVFDGSRLAAAARLPGFTQWWHGRPQPMAGVAGVVVNPEDRGRGVGRQLMRAVLARAAELGEAVSALYPATTQIYRSLGWEHAGAENAVTLSPEALRTIRPTEPVKIRRMGPDDAAEVIAILGRVHAANRASGPICWDESSWRRFLGAKDDFLYLADDGFVAYSWEDGDISVDHLVAGSEATARALWSLVGTSSSIATKVSAVVAPDDPVLWLLRERTKEELKQIRWMFRVVDVADAVARRGFPSALSADALITVDDPERPANTGTWRLEVSGGSGTASAAEGEGAGFTVNGLSALYAGVPVSTLRLSGMLSGTDEFDEALAAAFAGPAHMIDYF</sequence>
<dbReference type="AlphaFoldDB" id="A0A7W5VHG5"/>
<comment type="caution">
    <text evidence="2">The sequence shown here is derived from an EMBL/GenBank/DDBJ whole genome shotgun (WGS) entry which is preliminary data.</text>
</comment>
<accession>A0A7W5VHG5</accession>
<evidence type="ECO:0000313" key="2">
    <source>
        <dbReference type="EMBL" id="MBB3733700.1"/>
    </source>
</evidence>
<dbReference type="Pfam" id="PF13527">
    <property type="entry name" value="Acetyltransf_9"/>
    <property type="match status" value="1"/>
</dbReference>
<dbReference type="InterPro" id="IPR025559">
    <property type="entry name" value="Eis_dom"/>
</dbReference>
<proteinExistence type="predicted"/>
<evidence type="ECO:0000313" key="3">
    <source>
        <dbReference type="Proteomes" id="UP000579945"/>
    </source>
</evidence>
<dbReference type="PANTHER" id="PTHR37817:SF1">
    <property type="entry name" value="N-ACETYLTRANSFERASE EIS"/>
    <property type="match status" value="1"/>
</dbReference>
<dbReference type="InterPro" id="IPR000182">
    <property type="entry name" value="GNAT_dom"/>
</dbReference>
<gene>
    <name evidence="2" type="ORF">FHR33_009647</name>
</gene>
<keyword evidence="3" id="KW-1185">Reference proteome</keyword>
<keyword evidence="2" id="KW-0808">Transferase</keyword>
<protein>
    <submittedName>
        <fullName evidence="2">Putative acetyltransferase</fullName>
    </submittedName>
</protein>
<evidence type="ECO:0000259" key="1">
    <source>
        <dbReference type="PROSITE" id="PS51186"/>
    </source>
</evidence>
<dbReference type="Gene3D" id="3.30.1050.10">
    <property type="entry name" value="SCP2 sterol-binding domain"/>
    <property type="match status" value="1"/>
</dbReference>